<dbReference type="AlphaFoldDB" id="J9CSR6"/>
<name>J9CSR6_9ZZZZ</name>
<proteinExistence type="predicted"/>
<organism evidence="1">
    <name type="scientific">gut metagenome</name>
    <dbReference type="NCBI Taxonomy" id="749906"/>
    <lineage>
        <taxon>unclassified sequences</taxon>
        <taxon>metagenomes</taxon>
        <taxon>organismal metagenomes</taxon>
    </lineage>
</organism>
<feature type="non-terminal residue" evidence="1">
    <location>
        <position position="1"/>
    </location>
</feature>
<protein>
    <submittedName>
        <fullName evidence="1">Uncharacterized protein</fullName>
    </submittedName>
</protein>
<evidence type="ECO:0000313" key="1">
    <source>
        <dbReference type="EMBL" id="EJX03246.1"/>
    </source>
</evidence>
<sequence>EGACPSVADHLAAHTQGRDDHGVDTDRAIELTVRVVMHAYARGLRVAGGQGAHFRQASLFRLLLDAMNVLLLDEVADYSDCRENLTAMFLKTCVSEHHFSVMTAEMDRTHQEIMG</sequence>
<gene>
    <name evidence="1" type="ORF">EVA_08648</name>
</gene>
<accession>J9CSR6</accession>
<dbReference type="EMBL" id="AMCI01002241">
    <property type="protein sequence ID" value="EJX03246.1"/>
    <property type="molecule type" value="Genomic_DNA"/>
</dbReference>
<reference evidence="1" key="1">
    <citation type="journal article" date="2012" name="PLoS ONE">
        <title>Gene sets for utilization of primary and secondary nutrition supplies in the distal gut of endangered iberian lynx.</title>
        <authorList>
            <person name="Alcaide M."/>
            <person name="Messina E."/>
            <person name="Richter M."/>
            <person name="Bargiela R."/>
            <person name="Peplies J."/>
            <person name="Huws S.A."/>
            <person name="Newbold C.J."/>
            <person name="Golyshin P.N."/>
            <person name="Simon M.A."/>
            <person name="Lopez G."/>
            <person name="Yakimov M.M."/>
            <person name="Ferrer M."/>
        </authorList>
    </citation>
    <scope>NUCLEOTIDE SEQUENCE</scope>
</reference>
<comment type="caution">
    <text evidence="1">The sequence shown here is derived from an EMBL/GenBank/DDBJ whole genome shotgun (WGS) entry which is preliminary data.</text>
</comment>